<dbReference type="Pfam" id="PF04978">
    <property type="entry name" value="MST"/>
    <property type="match status" value="1"/>
</dbReference>
<dbReference type="InterPro" id="IPR015947">
    <property type="entry name" value="PUA-like_sf"/>
</dbReference>
<name>A0A417ZBH3_9MICO</name>
<dbReference type="InterPro" id="IPR007374">
    <property type="entry name" value="ASCH_domain"/>
</dbReference>
<dbReference type="SUPFAM" id="SSF88697">
    <property type="entry name" value="PUA domain-like"/>
    <property type="match status" value="1"/>
</dbReference>
<evidence type="ECO:0000313" key="2">
    <source>
        <dbReference type="EMBL" id="RHW47999.1"/>
    </source>
</evidence>
<dbReference type="SUPFAM" id="SSF109854">
    <property type="entry name" value="DinB/YfiT-like putative metalloenzymes"/>
    <property type="match status" value="1"/>
</dbReference>
<dbReference type="AlphaFoldDB" id="A0A417ZBH3"/>
<feature type="domain" description="ASCH" evidence="1">
    <location>
        <begin position="197"/>
        <end position="323"/>
    </location>
</feature>
<evidence type="ECO:0000313" key="3">
    <source>
        <dbReference type="Proteomes" id="UP000285376"/>
    </source>
</evidence>
<reference evidence="2 3" key="1">
    <citation type="submission" date="2018-08" db="EMBL/GenBank/DDBJ databases">
        <title>Whole genome sequence analysis of Dermacoccus abyssi bacteria isolated from Deep Mariana trench Micromonospora spp reveals genes involved in the environmental adaptation and production of secondary metabolites.</title>
        <authorList>
            <person name="Abdel-Mageed W.M."/>
            <person name="Lehri B."/>
            <person name="Nouioui I."/>
            <person name="Goodfellow I."/>
            <person name="Jaspars M."/>
            <person name="Karlyshev A."/>
        </authorList>
    </citation>
    <scope>NUCLEOTIDE SEQUENCE [LARGE SCALE GENOMIC DNA]</scope>
    <source>
        <strain evidence="2 3">MT1.1</strain>
    </source>
</reference>
<dbReference type="SMART" id="SM01022">
    <property type="entry name" value="ASCH"/>
    <property type="match status" value="1"/>
</dbReference>
<dbReference type="RefSeq" id="WP_118912193.1">
    <property type="nucleotide sequence ID" value="NZ_CBCRVH010000001.1"/>
</dbReference>
<dbReference type="Gene3D" id="3.10.400.10">
    <property type="entry name" value="Sulfate adenylyltransferase"/>
    <property type="match status" value="1"/>
</dbReference>
<dbReference type="EMBL" id="QWLM01000001">
    <property type="protein sequence ID" value="RHW47999.1"/>
    <property type="molecule type" value="Genomic_DNA"/>
</dbReference>
<dbReference type="Proteomes" id="UP000285376">
    <property type="component" value="Unassembled WGS sequence"/>
</dbReference>
<sequence length="325" mass="35993">MDDKAMLKTYLDSLRSAVLWKLEGLDEWQARWPMTSTGSNVLGIVKHLAAMEYGYLGIVFARPGEELPWIGPGAEPNADMWATGEESIEDVVLLYRRAVAHADATIDALDLEAPGNVPWWPQPDVTLHRILVHLVVEIARHAGHLDILREQLDGRVGLREANPNLPFGDDASWADHVDRLRDVAIEAQWPGARAGLYAFPGPLRDTLLAAIISGTKSSTSALLEGYRADGEPLPVVGEREVLISSTGLPVGITETTEVRVVSLDEVDLDHALDEGEGFRDVAEWREAHERFWTSDDVRAELDDPNFTVNDDTQVVLQRFALVKKL</sequence>
<evidence type="ECO:0000259" key="1">
    <source>
        <dbReference type="SMART" id="SM01022"/>
    </source>
</evidence>
<dbReference type="InterPro" id="IPR007061">
    <property type="entry name" value="MST-like"/>
</dbReference>
<dbReference type="Gene3D" id="1.20.120.450">
    <property type="entry name" value="dinb family like domain"/>
    <property type="match status" value="1"/>
</dbReference>
<gene>
    <name evidence="2" type="ORF">D1832_00715</name>
</gene>
<accession>A0A417ZBH3</accession>
<comment type="caution">
    <text evidence="2">The sequence shown here is derived from an EMBL/GenBank/DDBJ whole genome shotgun (WGS) entry which is preliminary data.</text>
</comment>
<organism evidence="2 3">
    <name type="scientific">Dermacoccus abyssi</name>
    <dbReference type="NCBI Taxonomy" id="322596"/>
    <lineage>
        <taxon>Bacteria</taxon>
        <taxon>Bacillati</taxon>
        <taxon>Actinomycetota</taxon>
        <taxon>Actinomycetes</taxon>
        <taxon>Micrococcales</taxon>
        <taxon>Dermacoccaceae</taxon>
        <taxon>Dermacoccus</taxon>
    </lineage>
</organism>
<protein>
    <submittedName>
        <fullName evidence="2">DUF664 domain-containing protein</fullName>
    </submittedName>
</protein>
<dbReference type="PANTHER" id="PTHR39203">
    <property type="entry name" value="CYTOPLASMIC PROTEIN-RELATED"/>
    <property type="match status" value="1"/>
</dbReference>
<dbReference type="InterPro" id="IPR034660">
    <property type="entry name" value="DinB/YfiT-like"/>
</dbReference>
<dbReference type="Pfam" id="PF04266">
    <property type="entry name" value="ASCH"/>
    <property type="match status" value="1"/>
</dbReference>
<dbReference type="PANTHER" id="PTHR39203:SF1">
    <property type="entry name" value="CYTOPLASMIC PROTEIN"/>
    <property type="match status" value="1"/>
</dbReference>
<proteinExistence type="predicted"/>
<dbReference type="InterPro" id="IPR009326">
    <property type="entry name" value="DUF984"/>
</dbReference>